<accession>A0A8H7DIK0</accession>
<dbReference type="OrthoDB" id="3000305at2759"/>
<organism evidence="1 2">
    <name type="scientific">Mycena sanguinolenta</name>
    <dbReference type="NCBI Taxonomy" id="230812"/>
    <lineage>
        <taxon>Eukaryota</taxon>
        <taxon>Fungi</taxon>
        <taxon>Dikarya</taxon>
        <taxon>Basidiomycota</taxon>
        <taxon>Agaricomycotina</taxon>
        <taxon>Agaricomycetes</taxon>
        <taxon>Agaricomycetidae</taxon>
        <taxon>Agaricales</taxon>
        <taxon>Marasmiineae</taxon>
        <taxon>Mycenaceae</taxon>
        <taxon>Mycena</taxon>
    </lineage>
</organism>
<dbReference type="AlphaFoldDB" id="A0A8H7DIK0"/>
<dbReference type="EMBL" id="JACAZH010000003">
    <property type="protein sequence ID" value="KAF7373588.1"/>
    <property type="molecule type" value="Genomic_DNA"/>
</dbReference>
<keyword evidence="2" id="KW-1185">Reference proteome</keyword>
<evidence type="ECO:0000313" key="2">
    <source>
        <dbReference type="Proteomes" id="UP000623467"/>
    </source>
</evidence>
<dbReference type="Gene3D" id="3.80.10.10">
    <property type="entry name" value="Ribonuclease Inhibitor"/>
    <property type="match status" value="1"/>
</dbReference>
<dbReference type="InterPro" id="IPR032675">
    <property type="entry name" value="LRR_dom_sf"/>
</dbReference>
<protein>
    <recommendedName>
        <fullName evidence="3">F-box domain-containing protein</fullName>
    </recommendedName>
</protein>
<gene>
    <name evidence="1" type="ORF">MSAN_00569200</name>
</gene>
<proteinExistence type="predicted"/>
<comment type="caution">
    <text evidence="1">The sequence shown here is derived from an EMBL/GenBank/DDBJ whole genome shotgun (WGS) entry which is preliminary data.</text>
</comment>
<dbReference type="Proteomes" id="UP000623467">
    <property type="component" value="Unassembled WGS sequence"/>
</dbReference>
<evidence type="ECO:0008006" key="3">
    <source>
        <dbReference type="Google" id="ProtNLM"/>
    </source>
</evidence>
<sequence>MRRIPHDVLLEIFCACLPSEHNAVIDPAEAPLILGRICKHWRSVAYSAPILWSTLHIPSPNYDYTPSKIRSKLETIVEEWLKRSATCPLSVSFFGNGNQSHPLDKHPLVLLLCTFSQRLRHLTLTADPELIRPLLQLGSNDLPVLESLVVECTARVTDFPNSAFNLSTLKNVAICMAAPVDPRLLPLAWGQLTKLRLECGPLRTAEGRKGGLDLGGAFSVLRKCPVLVHCEFRVTVTSRFPDSILDTSPVTLPHLQTLTLKGRMLFEKWTSFLVAPNLRSLQAQSDQLSSSGQCTESSVLSVFISFRPLVIFSWKGAPTISLPTLPLHVRRGTSSPLRGPAPASVGGPAPPASAAPFPIAIPVIDIPFRIPVAGPFPIVGVAVAVSVADVTVTIAVAPSAVTVASLGTAAATIAARTARTVSVTRRSRTAIVAPD</sequence>
<name>A0A8H7DIK0_9AGAR</name>
<evidence type="ECO:0000313" key="1">
    <source>
        <dbReference type="EMBL" id="KAF7373588.1"/>
    </source>
</evidence>
<reference evidence="1" key="1">
    <citation type="submission" date="2020-05" db="EMBL/GenBank/DDBJ databases">
        <title>Mycena genomes resolve the evolution of fungal bioluminescence.</title>
        <authorList>
            <person name="Tsai I.J."/>
        </authorList>
    </citation>
    <scope>NUCLEOTIDE SEQUENCE</scope>
    <source>
        <strain evidence="1">160909Yilan</strain>
    </source>
</reference>